<gene>
    <name evidence="2" type="ORF">Pcaca03_02930</name>
    <name evidence="1" type="ORF">SOASR016_02930</name>
</gene>
<dbReference type="EMBL" id="BSRL01000001">
    <property type="protein sequence ID" value="GLV67849.1"/>
    <property type="molecule type" value="Genomic_DNA"/>
</dbReference>
<dbReference type="AlphaFoldDB" id="A0AAI9PC52"/>
<organism evidence="2 4">
    <name type="scientific">Pectobacterium carotovorum subsp. carotovorum</name>
    <name type="common">Erwinia carotovora subsp. carotovora</name>
    <dbReference type="NCBI Taxonomy" id="555"/>
    <lineage>
        <taxon>Bacteria</taxon>
        <taxon>Pseudomonadati</taxon>
        <taxon>Pseudomonadota</taxon>
        <taxon>Gammaproteobacteria</taxon>
        <taxon>Enterobacterales</taxon>
        <taxon>Pectobacteriaceae</taxon>
        <taxon>Pectobacterium</taxon>
    </lineage>
</organism>
<reference evidence="1" key="1">
    <citation type="submission" date="2022-06" db="EMBL/GenBank/DDBJ databases">
        <title>Draft genome sequences of Pectobacterium carotovorum subsp. carotovorum str. NBRC12380.</title>
        <authorList>
            <person name="Wakabayashi Y."/>
            <person name="Kojima K."/>
        </authorList>
    </citation>
    <scope>NUCLEOTIDE SEQUENCE</scope>
    <source>
        <strain evidence="1">NBRC 12380</strain>
    </source>
</reference>
<keyword evidence="3" id="KW-1185">Reference proteome</keyword>
<dbReference type="EMBL" id="BRLF01000001">
    <property type="protein sequence ID" value="GKX45541.1"/>
    <property type="molecule type" value="Genomic_DNA"/>
</dbReference>
<evidence type="ECO:0000313" key="2">
    <source>
        <dbReference type="EMBL" id="GLV67849.1"/>
    </source>
</evidence>
<comment type="caution">
    <text evidence="2">The sequence shown here is derived from an EMBL/GenBank/DDBJ whole genome shotgun (WGS) entry which is preliminary data.</text>
</comment>
<evidence type="ECO:0000313" key="3">
    <source>
        <dbReference type="Proteomes" id="UP001058167"/>
    </source>
</evidence>
<dbReference type="Proteomes" id="UP001165145">
    <property type="component" value="Unassembled WGS sequence"/>
</dbReference>
<proteinExistence type="predicted"/>
<sequence>MTNPPHINHVIELSLAEGNLVKEVSYGLIGFSQVIFFSKKMSQKLCVEIKNQESMLRYFSTDRTPHNEADEGFICDEYKIAVSYPK</sequence>
<evidence type="ECO:0000313" key="4">
    <source>
        <dbReference type="Proteomes" id="UP001165145"/>
    </source>
</evidence>
<accession>A0AAI9PC52</accession>
<name>A0AAI9PC52_PECCC</name>
<dbReference type="Proteomes" id="UP001058167">
    <property type="component" value="Unassembled WGS sequence"/>
</dbReference>
<protein>
    <submittedName>
        <fullName evidence="2">Uncharacterized protein</fullName>
    </submittedName>
</protein>
<evidence type="ECO:0000313" key="1">
    <source>
        <dbReference type="EMBL" id="GKX45541.1"/>
    </source>
</evidence>
<dbReference type="RefSeq" id="WP_261865428.1">
    <property type="nucleotide sequence ID" value="NZ_BRLF01000001.1"/>
</dbReference>
<reference evidence="2" key="2">
    <citation type="submission" date="2023-02" db="EMBL/GenBank/DDBJ databases">
        <title>Pectobacterium carotovorum subsp. carotovorum NBRC 12380.</title>
        <authorList>
            <person name="Ichikawa N."/>
            <person name="Sato H."/>
            <person name="Tonouchi N."/>
        </authorList>
    </citation>
    <scope>NUCLEOTIDE SEQUENCE</scope>
    <source>
        <strain evidence="2">NBRC 12380</strain>
    </source>
</reference>